<reference evidence="1" key="2">
    <citation type="submission" date="2020-09" db="EMBL/GenBank/DDBJ databases">
        <authorList>
            <person name="Sun Q."/>
            <person name="Kim S."/>
        </authorList>
    </citation>
    <scope>NUCLEOTIDE SEQUENCE</scope>
    <source>
        <strain evidence="1">KCTC 32255</strain>
    </source>
</reference>
<dbReference type="Proteomes" id="UP000648075">
    <property type="component" value="Unassembled WGS sequence"/>
</dbReference>
<keyword evidence="2" id="KW-1185">Reference proteome</keyword>
<dbReference type="EMBL" id="BMZA01000031">
    <property type="protein sequence ID" value="GGZ16996.1"/>
    <property type="molecule type" value="Genomic_DNA"/>
</dbReference>
<accession>A0A918UKI8</accession>
<organism evidence="1 2">
    <name type="scientific">Novosphingobium colocasiae</name>
    <dbReference type="NCBI Taxonomy" id="1256513"/>
    <lineage>
        <taxon>Bacteria</taxon>
        <taxon>Pseudomonadati</taxon>
        <taxon>Pseudomonadota</taxon>
        <taxon>Alphaproteobacteria</taxon>
        <taxon>Sphingomonadales</taxon>
        <taxon>Sphingomonadaceae</taxon>
        <taxon>Novosphingobium</taxon>
    </lineage>
</organism>
<dbReference type="AlphaFoldDB" id="A0A918UKI8"/>
<evidence type="ECO:0000313" key="1">
    <source>
        <dbReference type="EMBL" id="GGZ16996.1"/>
    </source>
</evidence>
<comment type="caution">
    <text evidence="1">The sequence shown here is derived from an EMBL/GenBank/DDBJ whole genome shotgun (WGS) entry which is preliminary data.</text>
</comment>
<evidence type="ECO:0000313" key="2">
    <source>
        <dbReference type="Proteomes" id="UP000648075"/>
    </source>
</evidence>
<proteinExistence type="predicted"/>
<gene>
    <name evidence="1" type="ORF">GCM10011614_34510</name>
</gene>
<reference evidence="1" key="1">
    <citation type="journal article" date="2014" name="Int. J. Syst. Evol. Microbiol.">
        <title>Complete genome sequence of Corynebacterium casei LMG S-19264T (=DSM 44701T), isolated from a smear-ripened cheese.</title>
        <authorList>
            <consortium name="US DOE Joint Genome Institute (JGI-PGF)"/>
            <person name="Walter F."/>
            <person name="Albersmeier A."/>
            <person name="Kalinowski J."/>
            <person name="Ruckert C."/>
        </authorList>
    </citation>
    <scope>NUCLEOTIDE SEQUENCE</scope>
    <source>
        <strain evidence="1">KCTC 32255</strain>
    </source>
</reference>
<protein>
    <submittedName>
        <fullName evidence="1">Uncharacterized protein</fullName>
    </submittedName>
</protein>
<sequence length="73" mass="8170">MRASLERAVELRLGKISRRLAQYLVGLPQLANLSFERLHLVGNLGRDTRPLAAVDLSRLHPLMQGWRLGVVGI</sequence>
<name>A0A918UKI8_9SPHN</name>